<dbReference type="Proteomes" id="UP000076244">
    <property type="component" value="Chromosome"/>
</dbReference>
<feature type="transmembrane region" description="Helical" evidence="1">
    <location>
        <begin position="51"/>
        <end position="71"/>
    </location>
</feature>
<dbReference type="Proteomes" id="UP000076405">
    <property type="component" value="Chromosome"/>
</dbReference>
<sequence length="96" mass="10834">MSDLRGLLFGLIVVVAIYLLDRYLPRWVGAIPGVIFLGFMIWLIVTKGSANLVTMLVVLVVGEAVLNGIWLETIEDRKKKLKQELSKMKAKDITYK</sequence>
<keyword evidence="1" id="KW-0812">Transmembrane</keyword>
<reference evidence="4 5" key="1">
    <citation type="journal article" date="2016" name="PLoS ONE">
        <title>The Identification of Novel Diagnostic Marker Genes for the Detection of Beer Spoiling Pediococcus damnosus Strains Using the BlAst Diagnostic Gene findEr.</title>
        <authorList>
            <person name="Behr J."/>
            <person name="Geissler A.J."/>
            <person name="Schmid J."/>
            <person name="Zehe A."/>
            <person name="Vogel R.F."/>
        </authorList>
    </citation>
    <scope>NUCLEOTIDE SEQUENCE [LARGE SCALE GENOMIC DNA]</scope>
    <source>
        <strain evidence="2 5">TMW 2.1533</strain>
        <strain evidence="3 4">TMW 2.1535</strain>
    </source>
</reference>
<accession>A0A143AT45</accession>
<dbReference type="EMBL" id="CP012275">
    <property type="protein sequence ID" value="AMV63056.1"/>
    <property type="molecule type" value="Genomic_DNA"/>
</dbReference>
<dbReference type="EMBL" id="CP012288">
    <property type="protein sequence ID" value="AMV67053.1"/>
    <property type="molecule type" value="Genomic_DNA"/>
</dbReference>
<evidence type="ECO:0000313" key="4">
    <source>
        <dbReference type="Proteomes" id="UP000076244"/>
    </source>
</evidence>
<name>A0A143AT45_9LACO</name>
<evidence type="ECO:0000313" key="3">
    <source>
        <dbReference type="EMBL" id="AMV67053.1"/>
    </source>
</evidence>
<evidence type="ECO:0000256" key="1">
    <source>
        <dbReference type="SAM" id="Phobius"/>
    </source>
</evidence>
<keyword evidence="1" id="KW-0472">Membrane</keyword>
<feature type="transmembrane region" description="Helical" evidence="1">
    <location>
        <begin position="6"/>
        <end position="21"/>
    </location>
</feature>
<dbReference type="AlphaFoldDB" id="A0A143AT45"/>
<keyword evidence="4" id="KW-1185">Reference proteome</keyword>
<organism evidence="2 5">
    <name type="scientific">Pediococcus damnosus</name>
    <dbReference type="NCBI Taxonomy" id="51663"/>
    <lineage>
        <taxon>Bacteria</taxon>
        <taxon>Bacillati</taxon>
        <taxon>Bacillota</taxon>
        <taxon>Bacilli</taxon>
        <taxon>Lactobacillales</taxon>
        <taxon>Lactobacillaceae</taxon>
        <taxon>Pediococcus</taxon>
    </lineage>
</organism>
<dbReference type="GeneID" id="57276375"/>
<dbReference type="RefSeq" id="WP_046871426.1">
    <property type="nucleotide sequence ID" value="NZ_BAAAXI010000186.1"/>
</dbReference>
<dbReference type="KEGG" id="pdm:ADU72_1120"/>
<proteinExistence type="predicted"/>
<protein>
    <submittedName>
        <fullName evidence="2">Integral membrane protein</fullName>
    </submittedName>
</protein>
<evidence type="ECO:0000313" key="5">
    <source>
        <dbReference type="Proteomes" id="UP000076405"/>
    </source>
</evidence>
<evidence type="ECO:0000313" key="2">
    <source>
        <dbReference type="EMBL" id="AMV63056.1"/>
    </source>
</evidence>
<dbReference type="OrthoDB" id="2152137at2"/>
<gene>
    <name evidence="2" type="ORF">ADU70_1576</name>
    <name evidence="3" type="ORF">ADU72_1120</name>
</gene>
<keyword evidence="1" id="KW-1133">Transmembrane helix</keyword>
<feature type="transmembrane region" description="Helical" evidence="1">
    <location>
        <begin position="28"/>
        <end position="45"/>
    </location>
</feature>